<name>A0A929N0G3_9ACTO</name>
<organism evidence="2 3">
    <name type="scientific">Schaalia georgiae</name>
    <dbReference type="NCBI Taxonomy" id="52768"/>
    <lineage>
        <taxon>Bacteria</taxon>
        <taxon>Bacillati</taxon>
        <taxon>Actinomycetota</taxon>
        <taxon>Actinomycetes</taxon>
        <taxon>Actinomycetales</taxon>
        <taxon>Actinomycetaceae</taxon>
        <taxon>Schaalia</taxon>
    </lineage>
</organism>
<dbReference type="Gene3D" id="3.40.1180.10">
    <property type="entry name" value="Decaprenyl diphosphate synthase-like"/>
    <property type="match status" value="1"/>
</dbReference>
<accession>A0A929N0G3</accession>
<evidence type="ECO:0000313" key="2">
    <source>
        <dbReference type="EMBL" id="MBF0940547.1"/>
    </source>
</evidence>
<gene>
    <name evidence="2" type="ORF">HXK03_06695</name>
</gene>
<reference evidence="2" key="1">
    <citation type="submission" date="2020-04" db="EMBL/GenBank/DDBJ databases">
        <title>Deep metagenomics examines the oral microbiome during advanced dental caries in children, revealing novel taxa and co-occurrences with host molecules.</title>
        <authorList>
            <person name="Baker J.L."/>
            <person name="Morton J.T."/>
            <person name="Dinis M."/>
            <person name="Alvarez R."/>
            <person name="Tran N.C."/>
            <person name="Knight R."/>
            <person name="Edlund A."/>
        </authorList>
    </citation>
    <scope>NUCLEOTIDE SEQUENCE</scope>
    <source>
        <strain evidence="2">JCVI_32_bin.64</strain>
    </source>
</reference>
<evidence type="ECO:0000313" key="3">
    <source>
        <dbReference type="Proteomes" id="UP000718630"/>
    </source>
</evidence>
<feature type="region of interest" description="Disordered" evidence="1">
    <location>
        <begin position="1"/>
        <end position="31"/>
    </location>
</feature>
<dbReference type="SUPFAM" id="SSF64005">
    <property type="entry name" value="Undecaprenyl diphosphate synthase"/>
    <property type="match status" value="1"/>
</dbReference>
<dbReference type="AlphaFoldDB" id="A0A929N0G3"/>
<proteinExistence type="predicted"/>
<sequence>MSEPTAPQRPGHRPTPMDRAPADPWAPLAGPGQWEAAAPVFAKGEVPAHVALVMDGNGRWANSR</sequence>
<dbReference type="Proteomes" id="UP000718630">
    <property type="component" value="Unassembled WGS sequence"/>
</dbReference>
<protein>
    <submittedName>
        <fullName evidence="2">Isoprenyl transferase</fullName>
        <ecNumber evidence="2">2.5.1.31</ecNumber>
    </submittedName>
</protein>
<feature type="non-terminal residue" evidence="2">
    <location>
        <position position="64"/>
    </location>
</feature>
<dbReference type="EMBL" id="JABZFZ010000365">
    <property type="protein sequence ID" value="MBF0940547.1"/>
    <property type="molecule type" value="Genomic_DNA"/>
</dbReference>
<dbReference type="GO" id="GO:0008834">
    <property type="term" value="F:ditrans,polycis-undecaprenyl-diphosphate synthase [(2E,6E)-farnesyl-diphosphate specific] activity"/>
    <property type="evidence" value="ECO:0007669"/>
    <property type="project" value="UniProtKB-EC"/>
</dbReference>
<evidence type="ECO:0000256" key="1">
    <source>
        <dbReference type="SAM" id="MobiDB-lite"/>
    </source>
</evidence>
<keyword evidence="2" id="KW-0808">Transferase</keyword>
<dbReference type="EC" id="2.5.1.31" evidence="2"/>
<dbReference type="InterPro" id="IPR036424">
    <property type="entry name" value="UPP_synth-like_sf"/>
</dbReference>
<comment type="caution">
    <text evidence="2">The sequence shown here is derived from an EMBL/GenBank/DDBJ whole genome shotgun (WGS) entry which is preliminary data.</text>
</comment>